<evidence type="ECO:0000313" key="2">
    <source>
        <dbReference type="EMBL" id="CAF1308088.1"/>
    </source>
</evidence>
<proteinExistence type="predicted"/>
<comment type="caution">
    <text evidence="1">The sequence shown here is derived from an EMBL/GenBank/DDBJ whole genome shotgun (WGS) entry which is preliminary data.</text>
</comment>
<organism evidence="1 3">
    <name type="scientific">Adineta ricciae</name>
    <name type="common">Rotifer</name>
    <dbReference type="NCBI Taxonomy" id="249248"/>
    <lineage>
        <taxon>Eukaryota</taxon>
        <taxon>Metazoa</taxon>
        <taxon>Spiralia</taxon>
        <taxon>Gnathifera</taxon>
        <taxon>Rotifera</taxon>
        <taxon>Eurotatoria</taxon>
        <taxon>Bdelloidea</taxon>
        <taxon>Adinetida</taxon>
        <taxon>Adinetidae</taxon>
        <taxon>Adineta</taxon>
    </lineage>
</organism>
<protein>
    <submittedName>
        <fullName evidence="1">Uncharacterized protein</fullName>
    </submittedName>
</protein>
<name>A0A814WQ16_ADIRI</name>
<dbReference type="Proteomes" id="UP000663828">
    <property type="component" value="Unassembled WGS sequence"/>
</dbReference>
<dbReference type="AlphaFoldDB" id="A0A814WQ16"/>
<dbReference type="Proteomes" id="UP000663852">
    <property type="component" value="Unassembled WGS sequence"/>
</dbReference>
<sequence length="173" mass="19221">MVDVTLIFSDGISISPLCTVNTKNFKIDASIGCKEHGINYTQTETVDAWLVEINYRKINFLTMITHQNRANPKHANIEVFQPRSLVLPSEGMCTGTKCNEDDRSFIEQLSTPAAAGVTDILMMEELITGMADVDNIRKSIHNGAYNALIELNDASRISEAEIQRLYPDSIQLG</sequence>
<reference evidence="1" key="1">
    <citation type="submission" date="2021-02" db="EMBL/GenBank/DDBJ databases">
        <authorList>
            <person name="Nowell W R."/>
        </authorList>
    </citation>
    <scope>NUCLEOTIDE SEQUENCE</scope>
</reference>
<evidence type="ECO:0000313" key="1">
    <source>
        <dbReference type="EMBL" id="CAF1205365.1"/>
    </source>
</evidence>
<accession>A0A814WQ16</accession>
<keyword evidence="3" id="KW-1185">Reference proteome</keyword>
<dbReference type="OrthoDB" id="10057983at2759"/>
<gene>
    <name evidence="2" type="ORF">EDS130_LOCUS30983</name>
    <name evidence="1" type="ORF">XAT740_LOCUS23910</name>
</gene>
<dbReference type="EMBL" id="CAJNOJ010000222">
    <property type="protein sequence ID" value="CAF1308088.1"/>
    <property type="molecule type" value="Genomic_DNA"/>
</dbReference>
<evidence type="ECO:0000313" key="3">
    <source>
        <dbReference type="Proteomes" id="UP000663828"/>
    </source>
</evidence>
<dbReference type="EMBL" id="CAJNOR010001826">
    <property type="protein sequence ID" value="CAF1205365.1"/>
    <property type="molecule type" value="Genomic_DNA"/>
</dbReference>